<accession>A0A8J5JYZ4</accession>
<evidence type="ECO:0000313" key="1">
    <source>
        <dbReference type="EMBL" id="KAG7167055.1"/>
    </source>
</evidence>
<comment type="caution">
    <text evidence="1">The sequence shown here is derived from an EMBL/GenBank/DDBJ whole genome shotgun (WGS) entry which is preliminary data.</text>
</comment>
<protein>
    <submittedName>
        <fullName evidence="1">Uncharacterized protein</fullName>
    </submittedName>
</protein>
<dbReference type="Proteomes" id="UP000747542">
    <property type="component" value="Unassembled WGS sequence"/>
</dbReference>
<evidence type="ECO:0000313" key="2">
    <source>
        <dbReference type="Proteomes" id="UP000747542"/>
    </source>
</evidence>
<dbReference type="AlphaFoldDB" id="A0A8J5JYZ4"/>
<keyword evidence="2" id="KW-1185">Reference proteome</keyword>
<organism evidence="1 2">
    <name type="scientific">Homarus americanus</name>
    <name type="common">American lobster</name>
    <dbReference type="NCBI Taxonomy" id="6706"/>
    <lineage>
        <taxon>Eukaryota</taxon>
        <taxon>Metazoa</taxon>
        <taxon>Ecdysozoa</taxon>
        <taxon>Arthropoda</taxon>
        <taxon>Crustacea</taxon>
        <taxon>Multicrustacea</taxon>
        <taxon>Malacostraca</taxon>
        <taxon>Eumalacostraca</taxon>
        <taxon>Eucarida</taxon>
        <taxon>Decapoda</taxon>
        <taxon>Pleocyemata</taxon>
        <taxon>Astacidea</taxon>
        <taxon>Nephropoidea</taxon>
        <taxon>Nephropidae</taxon>
        <taxon>Homarus</taxon>
    </lineage>
</organism>
<sequence length="63" mass="7328">MLMLEDHDLDNLLFQICIDNLREEHYDPILPPALKAKRTVLCFQMDASVQKESEIELKAAIEK</sequence>
<name>A0A8J5JYZ4_HOMAM</name>
<proteinExistence type="predicted"/>
<reference evidence="1" key="1">
    <citation type="journal article" date="2021" name="Sci. Adv.">
        <title>The American lobster genome reveals insights on longevity, neural, and immune adaptations.</title>
        <authorList>
            <person name="Polinski J.M."/>
            <person name="Zimin A.V."/>
            <person name="Clark K.F."/>
            <person name="Kohn A.B."/>
            <person name="Sadowski N."/>
            <person name="Timp W."/>
            <person name="Ptitsyn A."/>
            <person name="Khanna P."/>
            <person name="Romanova D.Y."/>
            <person name="Williams P."/>
            <person name="Greenwood S.J."/>
            <person name="Moroz L.L."/>
            <person name="Walt D.R."/>
            <person name="Bodnar A.G."/>
        </authorList>
    </citation>
    <scope>NUCLEOTIDE SEQUENCE</scope>
    <source>
        <strain evidence="1">GMGI-L3</strain>
    </source>
</reference>
<dbReference type="EMBL" id="JAHLQT010021845">
    <property type="protein sequence ID" value="KAG7167055.1"/>
    <property type="molecule type" value="Genomic_DNA"/>
</dbReference>
<gene>
    <name evidence="1" type="ORF">Hamer_G005375</name>
</gene>